<comment type="similarity">
    <text evidence="1 4">Belongs to the glycosyl hydrolase 1 family.</text>
</comment>
<name>A0A2I0JVC5_PUNGR</name>
<dbReference type="GO" id="GO:0005975">
    <property type="term" value="P:carbohydrate metabolic process"/>
    <property type="evidence" value="ECO:0007669"/>
    <property type="project" value="InterPro"/>
</dbReference>
<dbReference type="PANTHER" id="PTHR10353">
    <property type="entry name" value="GLYCOSYL HYDROLASE"/>
    <property type="match status" value="1"/>
</dbReference>
<keyword evidence="3" id="KW-0326">Glycosidase</keyword>
<comment type="caution">
    <text evidence="5">The sequence shown here is derived from an EMBL/GenBank/DDBJ whole genome shotgun (WGS) entry which is preliminary data.</text>
</comment>
<evidence type="ECO:0000256" key="2">
    <source>
        <dbReference type="ARBA" id="ARBA00022801"/>
    </source>
</evidence>
<sequence>MLGWFLDPLIYGDYPYSMHSLVASRLPKFSQEQSAIVKGSFDFIGMNYYTANYAQDAPQLGNTNLSYPTDSLAHLSGKTKYLNLINEETNYDALNKIFSYPKGIWKFMFYIKNKYVNQLIFITENGVDEFNNSTLPLKQQLYDLMRIDYYYSHLAYLLRAIKDGANVKGYFAWSLLDNFEWGNGYAVRFGINYVDYLDGLKRYPKYSAFWFKSFLKKK</sequence>
<protein>
    <recommendedName>
        <fullName evidence="7">Beta-glucosidase 12-like</fullName>
    </recommendedName>
</protein>
<dbReference type="PRINTS" id="PR00131">
    <property type="entry name" value="GLHYDRLASE1"/>
</dbReference>
<proteinExistence type="inferred from homology"/>
<dbReference type="AlphaFoldDB" id="A0A2I0JVC5"/>
<evidence type="ECO:0008006" key="7">
    <source>
        <dbReference type="Google" id="ProtNLM"/>
    </source>
</evidence>
<accession>A0A2I0JVC5</accession>
<dbReference type="STRING" id="22663.A0A2I0JVC5"/>
<evidence type="ECO:0000256" key="1">
    <source>
        <dbReference type="ARBA" id="ARBA00010838"/>
    </source>
</evidence>
<dbReference type="Proteomes" id="UP000233551">
    <property type="component" value="Unassembled WGS sequence"/>
</dbReference>
<dbReference type="Gene3D" id="3.20.20.80">
    <property type="entry name" value="Glycosidases"/>
    <property type="match status" value="1"/>
</dbReference>
<keyword evidence="2" id="KW-0378">Hydrolase</keyword>
<evidence type="ECO:0000313" key="5">
    <source>
        <dbReference type="EMBL" id="PKI60235.1"/>
    </source>
</evidence>
<organism evidence="5 6">
    <name type="scientific">Punica granatum</name>
    <name type="common">Pomegranate</name>
    <dbReference type="NCBI Taxonomy" id="22663"/>
    <lineage>
        <taxon>Eukaryota</taxon>
        <taxon>Viridiplantae</taxon>
        <taxon>Streptophyta</taxon>
        <taxon>Embryophyta</taxon>
        <taxon>Tracheophyta</taxon>
        <taxon>Spermatophyta</taxon>
        <taxon>Magnoliopsida</taxon>
        <taxon>eudicotyledons</taxon>
        <taxon>Gunneridae</taxon>
        <taxon>Pentapetalae</taxon>
        <taxon>rosids</taxon>
        <taxon>malvids</taxon>
        <taxon>Myrtales</taxon>
        <taxon>Lythraceae</taxon>
        <taxon>Punica</taxon>
    </lineage>
</organism>
<keyword evidence="6" id="KW-1185">Reference proteome</keyword>
<dbReference type="PANTHER" id="PTHR10353:SF137">
    <property type="entry name" value="MYROSINASE 3-RELATED"/>
    <property type="match status" value="1"/>
</dbReference>
<dbReference type="InterPro" id="IPR017853">
    <property type="entry name" value="GH"/>
</dbReference>
<evidence type="ECO:0000256" key="4">
    <source>
        <dbReference type="RuleBase" id="RU003690"/>
    </source>
</evidence>
<dbReference type="SUPFAM" id="SSF51445">
    <property type="entry name" value="(Trans)glycosidases"/>
    <property type="match status" value="1"/>
</dbReference>
<reference evidence="5 6" key="1">
    <citation type="submission" date="2017-11" db="EMBL/GenBank/DDBJ databases">
        <title>De-novo sequencing of pomegranate (Punica granatum L.) genome.</title>
        <authorList>
            <person name="Akparov Z."/>
            <person name="Amiraslanov A."/>
            <person name="Hajiyeva S."/>
            <person name="Abbasov M."/>
            <person name="Kaur K."/>
            <person name="Hamwieh A."/>
            <person name="Solovyev V."/>
            <person name="Salamov A."/>
            <person name="Braich B."/>
            <person name="Kosarev P."/>
            <person name="Mahmoud A."/>
            <person name="Hajiyev E."/>
            <person name="Babayeva S."/>
            <person name="Izzatullayeva V."/>
            <person name="Mammadov A."/>
            <person name="Mammadov A."/>
            <person name="Sharifova S."/>
            <person name="Ojaghi J."/>
            <person name="Eynullazada K."/>
            <person name="Bayramov B."/>
            <person name="Abdulazimova A."/>
            <person name="Shahmuradov I."/>
        </authorList>
    </citation>
    <scope>NUCLEOTIDE SEQUENCE [LARGE SCALE GENOMIC DNA]</scope>
    <source>
        <strain evidence="6">cv. AG2017</strain>
        <tissue evidence="5">Leaf</tissue>
    </source>
</reference>
<dbReference type="InterPro" id="IPR001360">
    <property type="entry name" value="Glyco_hydro_1"/>
</dbReference>
<dbReference type="Pfam" id="PF00232">
    <property type="entry name" value="Glyco_hydro_1"/>
    <property type="match status" value="1"/>
</dbReference>
<gene>
    <name evidence="5" type="ORF">CRG98_019423</name>
</gene>
<dbReference type="EMBL" id="PGOL01001181">
    <property type="protein sequence ID" value="PKI60235.1"/>
    <property type="molecule type" value="Genomic_DNA"/>
</dbReference>
<dbReference type="GO" id="GO:0008422">
    <property type="term" value="F:beta-glucosidase activity"/>
    <property type="evidence" value="ECO:0007669"/>
    <property type="project" value="TreeGrafter"/>
</dbReference>
<evidence type="ECO:0000313" key="6">
    <source>
        <dbReference type="Proteomes" id="UP000233551"/>
    </source>
</evidence>
<evidence type="ECO:0000256" key="3">
    <source>
        <dbReference type="ARBA" id="ARBA00023295"/>
    </source>
</evidence>